<dbReference type="Proteomes" id="UP000466535">
    <property type="component" value="Unassembled WGS sequence"/>
</dbReference>
<feature type="region of interest" description="Disordered" evidence="1">
    <location>
        <begin position="83"/>
        <end position="116"/>
    </location>
</feature>
<sequence>MTPGPVLISLLIAVPVLLLAFCAGFAYVDAPDYGMDPTKWALISFLVPFFGFFAYLFEREERTPDPDRDMYTDGVFEIHENRADDTRLARGGDPDVIDEDDEEFRREPSDEWQEKR</sequence>
<feature type="transmembrane region" description="Helical" evidence="2">
    <location>
        <begin position="40"/>
        <end position="57"/>
    </location>
</feature>
<dbReference type="OrthoDB" id="184807at2157"/>
<keyword evidence="2" id="KW-0812">Transmembrane</keyword>
<name>A0A6B0T0X1_9EURY</name>
<comment type="caution">
    <text evidence="3">The sequence shown here is derived from an EMBL/GenBank/DDBJ whole genome shotgun (WGS) entry which is preliminary data.</text>
</comment>
<feature type="compositionally biased region" description="Basic and acidic residues" evidence="1">
    <location>
        <begin position="103"/>
        <end position="116"/>
    </location>
</feature>
<evidence type="ECO:0000256" key="2">
    <source>
        <dbReference type="SAM" id="Phobius"/>
    </source>
</evidence>
<protein>
    <recommendedName>
        <fullName evidence="5">PLDc_N domain-containing protein</fullName>
    </recommendedName>
</protein>
<accession>A0A6B0T0X1</accession>
<feature type="transmembrane region" description="Helical" evidence="2">
    <location>
        <begin position="6"/>
        <end position="28"/>
    </location>
</feature>
<evidence type="ECO:0000256" key="1">
    <source>
        <dbReference type="SAM" id="MobiDB-lite"/>
    </source>
</evidence>
<dbReference type="RefSeq" id="WP_159763664.1">
    <property type="nucleotide sequence ID" value="NZ_WUUT01000002.1"/>
</dbReference>
<dbReference type="AlphaFoldDB" id="A0A6B0T0X1"/>
<evidence type="ECO:0000313" key="3">
    <source>
        <dbReference type="EMBL" id="MXR51545.1"/>
    </source>
</evidence>
<evidence type="ECO:0008006" key="5">
    <source>
        <dbReference type="Google" id="ProtNLM"/>
    </source>
</evidence>
<evidence type="ECO:0000313" key="4">
    <source>
        <dbReference type="Proteomes" id="UP000466535"/>
    </source>
</evidence>
<keyword evidence="4" id="KW-1185">Reference proteome</keyword>
<organism evidence="3 4">
    <name type="scientific">Halovenus carboxidivorans</name>
    <dbReference type="NCBI Taxonomy" id="2692199"/>
    <lineage>
        <taxon>Archaea</taxon>
        <taxon>Methanobacteriati</taxon>
        <taxon>Methanobacteriota</taxon>
        <taxon>Stenosarchaea group</taxon>
        <taxon>Halobacteria</taxon>
        <taxon>Halobacteriales</taxon>
        <taxon>Haloarculaceae</taxon>
        <taxon>Halovenus</taxon>
    </lineage>
</organism>
<feature type="compositionally biased region" description="Basic and acidic residues" evidence="1">
    <location>
        <begin position="83"/>
        <end position="93"/>
    </location>
</feature>
<dbReference type="EMBL" id="WUUT01000002">
    <property type="protein sequence ID" value="MXR51545.1"/>
    <property type="molecule type" value="Genomic_DNA"/>
</dbReference>
<keyword evidence="2" id="KW-1133">Transmembrane helix</keyword>
<gene>
    <name evidence="3" type="ORF">GRX03_08000</name>
</gene>
<keyword evidence="2" id="KW-0472">Membrane</keyword>
<reference evidence="3 4" key="1">
    <citation type="submission" date="2019-12" db="EMBL/GenBank/DDBJ databases">
        <title>Isolation and characterization of three novel carbon monoxide-oxidizing members of Halobacteria from salione crusts and soils.</title>
        <authorList>
            <person name="Myers M.R."/>
            <person name="King G.M."/>
        </authorList>
    </citation>
    <scope>NUCLEOTIDE SEQUENCE [LARGE SCALE GENOMIC DNA]</scope>
    <source>
        <strain evidence="3 4">WSH3</strain>
    </source>
</reference>
<proteinExistence type="predicted"/>